<dbReference type="InterPro" id="IPR050446">
    <property type="entry name" value="FAD-oxidoreductase/Apoptosis"/>
</dbReference>
<feature type="domain" description="Rieske" evidence="9">
    <location>
        <begin position="9"/>
        <end position="109"/>
    </location>
</feature>
<evidence type="ECO:0000256" key="1">
    <source>
        <dbReference type="ARBA" id="ARBA00001974"/>
    </source>
</evidence>
<name>A0ABQ1LTF1_9PROT</name>
<dbReference type="InterPro" id="IPR023753">
    <property type="entry name" value="FAD/NAD-binding_dom"/>
</dbReference>
<dbReference type="PANTHER" id="PTHR43557">
    <property type="entry name" value="APOPTOSIS-INDUCING FACTOR 1"/>
    <property type="match status" value="1"/>
</dbReference>
<dbReference type="InterPro" id="IPR016156">
    <property type="entry name" value="FAD/NAD-linked_Rdtase_dimer_sf"/>
</dbReference>
<dbReference type="PRINTS" id="PR00411">
    <property type="entry name" value="PNDRDTASEI"/>
</dbReference>
<dbReference type="Pfam" id="PF00355">
    <property type="entry name" value="Rieske"/>
    <property type="match status" value="1"/>
</dbReference>
<dbReference type="EMBL" id="BMCH01000003">
    <property type="protein sequence ID" value="GGC28699.1"/>
    <property type="molecule type" value="Genomic_DNA"/>
</dbReference>
<sequence length="506" mass="54792">MSAELLDWTDVLPLNDLEEGVITPVTIGEKALVLYRSGDEVRAFDGKCPHKGAPMEQGVACKSRHGDVQLVCPWHKASFSAESGRLIEPPALDPLARYPVEVHDGRILVGKVAMRPDAPAPMREHEVVAIIGAGAAAIAAAVTLRDEGYAGRILLIGPEEDLPYDRTALSKMTLANPDPEASPPLLRPESWYIEQRIERVMDRVVKLDTETRRITLEAGVSLTPDHVLLASGSRAKELEIPGSALAGVHTLRSAHDVREIASKVGENTTVVVIGSGFIGMEAAAALRKRGAGVTVLSNSALPFQKQLGREIATEMRILHESKGVAFISSCSVKAINGETQVESVTLEDDSQINADLVIIGVGAVPALDYLPSHALSENGGIEVDQAMRVAPHIYAAGDIASVTHEGRQYRIEHWRTAQSQARIAARTMLGLPGGALTTPWFWTQQYDRKIEYLGWPRGFERVEIDGDVDRFDFTARYIDEEGKIVGLATAGRPKEMGEAAVTFDDA</sequence>
<reference evidence="11" key="1">
    <citation type="journal article" date="2019" name="Int. J. Syst. Evol. Microbiol.">
        <title>The Global Catalogue of Microorganisms (GCM) 10K type strain sequencing project: providing services to taxonomists for standard genome sequencing and annotation.</title>
        <authorList>
            <consortium name="The Broad Institute Genomics Platform"/>
            <consortium name="The Broad Institute Genome Sequencing Center for Infectious Disease"/>
            <person name="Wu L."/>
            <person name="Ma J."/>
        </authorList>
    </citation>
    <scope>NUCLEOTIDE SEQUENCE [LARGE SCALE GENOMIC DNA]</scope>
    <source>
        <strain evidence="11">CCM 7132</strain>
    </source>
</reference>
<dbReference type="Gene3D" id="3.50.50.60">
    <property type="entry name" value="FAD/NAD(P)-binding domain"/>
    <property type="match status" value="2"/>
</dbReference>
<dbReference type="InterPro" id="IPR017941">
    <property type="entry name" value="Rieske_2Fe-2S"/>
</dbReference>
<comment type="caution">
    <text evidence="10">The sequence shown here is derived from an EMBL/GenBank/DDBJ whole genome shotgun (WGS) entry which is preliminary data.</text>
</comment>
<dbReference type="PANTHER" id="PTHR43557:SF2">
    <property type="entry name" value="RIESKE DOMAIN-CONTAINING PROTEIN-RELATED"/>
    <property type="match status" value="1"/>
</dbReference>
<dbReference type="Pfam" id="PF14759">
    <property type="entry name" value="Reductase_C"/>
    <property type="match status" value="1"/>
</dbReference>
<gene>
    <name evidence="10" type="ORF">GCM10007207_12700</name>
</gene>
<protein>
    <submittedName>
        <fullName evidence="10">Pyridine nucleotide-disulfide oxidoreductase</fullName>
    </submittedName>
</protein>
<keyword evidence="6" id="KW-0560">Oxidoreductase</keyword>
<dbReference type="RefSeq" id="WP_188425965.1">
    <property type="nucleotide sequence ID" value="NZ_BMCH01000003.1"/>
</dbReference>
<dbReference type="Gene3D" id="3.30.390.30">
    <property type="match status" value="1"/>
</dbReference>
<evidence type="ECO:0000259" key="9">
    <source>
        <dbReference type="PROSITE" id="PS51296"/>
    </source>
</evidence>
<dbReference type="Pfam" id="PF07992">
    <property type="entry name" value="Pyr_redox_2"/>
    <property type="match status" value="1"/>
</dbReference>
<keyword evidence="5" id="KW-0274">FAD</keyword>
<dbReference type="InterPro" id="IPR028202">
    <property type="entry name" value="Reductase_C"/>
</dbReference>
<keyword evidence="4" id="KW-0479">Metal-binding</keyword>
<evidence type="ECO:0000256" key="6">
    <source>
        <dbReference type="ARBA" id="ARBA00023002"/>
    </source>
</evidence>
<dbReference type="SUPFAM" id="SSF55424">
    <property type="entry name" value="FAD/NAD-linked reductases, dimerisation (C-terminal) domain"/>
    <property type="match status" value="1"/>
</dbReference>
<keyword evidence="7" id="KW-0408">Iron</keyword>
<evidence type="ECO:0000256" key="5">
    <source>
        <dbReference type="ARBA" id="ARBA00022827"/>
    </source>
</evidence>
<organism evidence="10 11">
    <name type="scientific">Asaia siamensis</name>
    <dbReference type="NCBI Taxonomy" id="110479"/>
    <lineage>
        <taxon>Bacteria</taxon>
        <taxon>Pseudomonadati</taxon>
        <taxon>Pseudomonadota</taxon>
        <taxon>Alphaproteobacteria</taxon>
        <taxon>Acetobacterales</taxon>
        <taxon>Acetobacteraceae</taxon>
        <taxon>Asaia</taxon>
    </lineage>
</organism>
<evidence type="ECO:0000313" key="10">
    <source>
        <dbReference type="EMBL" id="GGC28699.1"/>
    </source>
</evidence>
<evidence type="ECO:0000313" key="11">
    <source>
        <dbReference type="Proteomes" id="UP000637769"/>
    </source>
</evidence>
<keyword evidence="8" id="KW-0411">Iron-sulfur</keyword>
<evidence type="ECO:0000256" key="2">
    <source>
        <dbReference type="ARBA" id="ARBA00022630"/>
    </source>
</evidence>
<accession>A0ABQ1LTF1</accession>
<keyword evidence="2" id="KW-0285">Flavoprotein</keyword>
<dbReference type="Proteomes" id="UP000637769">
    <property type="component" value="Unassembled WGS sequence"/>
</dbReference>
<proteinExistence type="predicted"/>
<evidence type="ECO:0000256" key="8">
    <source>
        <dbReference type="ARBA" id="ARBA00023014"/>
    </source>
</evidence>
<dbReference type="Gene3D" id="2.102.10.10">
    <property type="entry name" value="Rieske [2Fe-2S] iron-sulphur domain"/>
    <property type="match status" value="1"/>
</dbReference>
<dbReference type="PROSITE" id="PS51296">
    <property type="entry name" value="RIESKE"/>
    <property type="match status" value="1"/>
</dbReference>
<dbReference type="InterPro" id="IPR036922">
    <property type="entry name" value="Rieske_2Fe-2S_sf"/>
</dbReference>
<keyword evidence="3" id="KW-0001">2Fe-2S</keyword>
<keyword evidence="11" id="KW-1185">Reference proteome</keyword>
<dbReference type="InterPro" id="IPR036188">
    <property type="entry name" value="FAD/NAD-bd_sf"/>
</dbReference>
<evidence type="ECO:0000256" key="3">
    <source>
        <dbReference type="ARBA" id="ARBA00022714"/>
    </source>
</evidence>
<evidence type="ECO:0000256" key="4">
    <source>
        <dbReference type="ARBA" id="ARBA00022723"/>
    </source>
</evidence>
<dbReference type="SUPFAM" id="SSF50022">
    <property type="entry name" value="ISP domain"/>
    <property type="match status" value="1"/>
</dbReference>
<dbReference type="PRINTS" id="PR00368">
    <property type="entry name" value="FADPNR"/>
</dbReference>
<comment type="cofactor">
    <cofactor evidence="1">
        <name>FAD</name>
        <dbReference type="ChEBI" id="CHEBI:57692"/>
    </cofactor>
</comment>
<evidence type="ECO:0000256" key="7">
    <source>
        <dbReference type="ARBA" id="ARBA00023004"/>
    </source>
</evidence>
<dbReference type="SUPFAM" id="SSF51905">
    <property type="entry name" value="FAD/NAD(P)-binding domain"/>
    <property type="match status" value="1"/>
</dbReference>